<evidence type="ECO:0000313" key="4">
    <source>
        <dbReference type="Proteomes" id="UP000783037"/>
    </source>
</evidence>
<dbReference type="Pfam" id="PF13240">
    <property type="entry name" value="Zn_Ribbon_1"/>
    <property type="match status" value="1"/>
</dbReference>
<proteinExistence type="predicted"/>
<dbReference type="EMBL" id="SUTK01000006">
    <property type="protein sequence ID" value="MBE6501247.1"/>
    <property type="molecule type" value="Genomic_DNA"/>
</dbReference>
<evidence type="ECO:0000313" key="3">
    <source>
        <dbReference type="EMBL" id="MBE6501247.1"/>
    </source>
</evidence>
<name>A0A8T3VBB7_9EURY</name>
<reference evidence="3" key="1">
    <citation type="submission" date="2019-04" db="EMBL/GenBank/DDBJ databases">
        <title>Evolution of Biomass-Degrading Anaerobic Consortia Revealed by Metagenomics.</title>
        <authorList>
            <person name="Peng X."/>
        </authorList>
    </citation>
    <scope>NUCLEOTIDE SEQUENCE</scope>
    <source>
        <strain evidence="3">SIG18</strain>
    </source>
</reference>
<dbReference type="Proteomes" id="UP000783037">
    <property type="component" value="Unassembled WGS sequence"/>
</dbReference>
<dbReference type="RefSeq" id="WP_303738360.1">
    <property type="nucleotide sequence ID" value="NZ_SUTK01000006.1"/>
</dbReference>
<sequence>MTKYCPSCGEELIDSAKFCKNCGCNLDNMSGPIDSHQQNTQQFIEASEKSHTFAIVAGYVLAIFIPLFGLIAAIYLMTRDSPNAKKHGKYVLIVTVAIWVLSMIAAFR</sequence>
<protein>
    <submittedName>
        <fullName evidence="3">Zinc ribbon domain-containing protein</fullName>
    </submittedName>
</protein>
<comment type="caution">
    <text evidence="3">The sequence shown here is derived from an EMBL/GenBank/DDBJ whole genome shotgun (WGS) entry which is preliminary data.</text>
</comment>
<feature type="transmembrane region" description="Helical" evidence="1">
    <location>
        <begin position="53"/>
        <end position="78"/>
    </location>
</feature>
<organism evidence="3 4">
    <name type="scientific">Methanobrevibacter thaueri</name>
    <dbReference type="NCBI Taxonomy" id="190975"/>
    <lineage>
        <taxon>Archaea</taxon>
        <taxon>Methanobacteriati</taxon>
        <taxon>Methanobacteriota</taxon>
        <taxon>Methanomada group</taxon>
        <taxon>Methanobacteria</taxon>
        <taxon>Methanobacteriales</taxon>
        <taxon>Methanobacteriaceae</taxon>
        <taxon>Methanobrevibacter</taxon>
    </lineage>
</organism>
<dbReference type="InterPro" id="IPR026870">
    <property type="entry name" value="Zinc_ribbon_dom"/>
</dbReference>
<feature type="domain" description="Zinc-ribbon" evidence="2">
    <location>
        <begin position="4"/>
        <end position="25"/>
    </location>
</feature>
<feature type="transmembrane region" description="Helical" evidence="1">
    <location>
        <begin position="90"/>
        <end position="107"/>
    </location>
</feature>
<dbReference type="AlphaFoldDB" id="A0A8T3VBB7"/>
<accession>A0A8T3VBB7</accession>
<keyword evidence="1" id="KW-0812">Transmembrane</keyword>
<gene>
    <name evidence="3" type="ORF">E7Z79_02260</name>
</gene>
<keyword evidence="1" id="KW-0472">Membrane</keyword>
<evidence type="ECO:0000256" key="1">
    <source>
        <dbReference type="SAM" id="Phobius"/>
    </source>
</evidence>
<evidence type="ECO:0000259" key="2">
    <source>
        <dbReference type="Pfam" id="PF13240"/>
    </source>
</evidence>
<keyword evidence="1" id="KW-1133">Transmembrane helix</keyword>